<dbReference type="Gene3D" id="2.170.16.10">
    <property type="entry name" value="Hedgehog/Intein (Hint) domain"/>
    <property type="match status" value="1"/>
</dbReference>
<comment type="caution">
    <text evidence="2">The sequence shown here is derived from an EMBL/GenBank/DDBJ whole genome shotgun (WGS) entry which is preliminary data.</text>
</comment>
<protein>
    <submittedName>
        <fullName evidence="2">Hint domain-containing protein</fullName>
    </submittedName>
</protein>
<dbReference type="SUPFAM" id="SSF51294">
    <property type="entry name" value="Hedgehog/intein (Hint) domain"/>
    <property type="match status" value="1"/>
</dbReference>
<feature type="domain" description="Hedgehog/Intein (Hint)" evidence="1">
    <location>
        <begin position="206"/>
        <end position="351"/>
    </location>
</feature>
<dbReference type="Proteomes" id="UP001251085">
    <property type="component" value="Unassembled WGS sequence"/>
</dbReference>
<dbReference type="InterPro" id="IPR036844">
    <property type="entry name" value="Hint_dom_sf"/>
</dbReference>
<accession>A0ABU3EJM3</accession>
<gene>
    <name evidence="2" type="ORF">RM190_20640</name>
</gene>
<dbReference type="Pfam" id="PF13403">
    <property type="entry name" value="Hint_2"/>
    <property type="match status" value="1"/>
</dbReference>
<evidence type="ECO:0000259" key="1">
    <source>
        <dbReference type="Pfam" id="PF13403"/>
    </source>
</evidence>
<name>A0ABU3EJM3_9RHOB</name>
<evidence type="ECO:0000313" key="3">
    <source>
        <dbReference type="Proteomes" id="UP001251085"/>
    </source>
</evidence>
<dbReference type="InterPro" id="IPR028992">
    <property type="entry name" value="Hedgehog/Intein_dom"/>
</dbReference>
<dbReference type="RefSeq" id="WP_311761370.1">
    <property type="nucleotide sequence ID" value="NZ_JAVRQI010000020.1"/>
</dbReference>
<sequence>MPYVTAMPDATIDLTADTPVVSLGDNLVLNDLSASQEFDLYDIQETSGATVDPGDQFDAVQSDGTPVVSGQYAGDATISTASSTVNVLGALGVNLGSLTLDVNSISGEMMIDGSGNAYFVSDDPLDEDHMQVTVNFALLGINTPSITVPISGLADALAANPLLAGIIGPVTTAATNAVQGILDTAIVNVDYDPDATLTLADDQVFCFVAGTMIQTETGPVAVETLVAGDMVLTRDRGYQPILWVGSVRLADASLRRNPRLRPIRIKAGALGMGTPEADLLVSPQHRVLVRSKIAVKMFGTSEVLIAAKQLLQVDGIDYADDVNEVLYVHFTFDRHEVVLSNGAETESFYTGEQALKSVDKAAREEIFSLFPMLRDPAFVPEPARLVPSGRRSRKMVTRHVQHGRELVG</sequence>
<keyword evidence="3" id="KW-1185">Reference proteome</keyword>
<organism evidence="2 3">
    <name type="scientific">Paracoccus broussonetiae</name>
    <dbReference type="NCBI Taxonomy" id="3075834"/>
    <lineage>
        <taxon>Bacteria</taxon>
        <taxon>Pseudomonadati</taxon>
        <taxon>Pseudomonadota</taxon>
        <taxon>Alphaproteobacteria</taxon>
        <taxon>Rhodobacterales</taxon>
        <taxon>Paracoccaceae</taxon>
        <taxon>Paracoccus</taxon>
    </lineage>
</organism>
<evidence type="ECO:0000313" key="2">
    <source>
        <dbReference type="EMBL" id="MDT1064281.1"/>
    </source>
</evidence>
<reference evidence="3" key="1">
    <citation type="submission" date="2023-07" db="EMBL/GenBank/DDBJ databases">
        <title>Characterization of two Paracoccaceae strains isolated from Phycosphere and proposal of Xinfangfangia lacusdiani sp. nov.</title>
        <authorList>
            <person name="Deng Y."/>
            <person name="Zhang Y.Q."/>
        </authorList>
    </citation>
    <scope>NUCLEOTIDE SEQUENCE [LARGE SCALE GENOMIC DNA]</scope>
    <source>
        <strain evidence="3">CPCC 101403</strain>
    </source>
</reference>
<dbReference type="EMBL" id="JAVRQI010000020">
    <property type="protein sequence ID" value="MDT1064281.1"/>
    <property type="molecule type" value="Genomic_DNA"/>
</dbReference>
<proteinExistence type="predicted"/>